<dbReference type="AlphaFoldDB" id="A0A6J7KYH1"/>
<sequence length="123" mass="13517">MDLYKWSAKFVALVGSDLVADAFSLAREVRQLDMEAAPYDLSALGYRTVAIETSDGRAEYVGRQRDFSERGAPLRHRLLASLGSALAQIDQLEGRNQSSPNPPMSVGRADQLRRGPRPDTLSP</sequence>
<reference evidence="2" key="1">
    <citation type="submission" date="2020-05" db="EMBL/GenBank/DDBJ databases">
        <authorList>
            <person name="Chiriac C."/>
            <person name="Salcher M."/>
            <person name="Ghai R."/>
            <person name="Kavagutti S V."/>
        </authorList>
    </citation>
    <scope>NUCLEOTIDE SEQUENCE</scope>
</reference>
<evidence type="ECO:0000256" key="1">
    <source>
        <dbReference type="SAM" id="MobiDB-lite"/>
    </source>
</evidence>
<proteinExistence type="predicted"/>
<dbReference type="EMBL" id="CAFBND010000158">
    <property type="protein sequence ID" value="CAB4960986.1"/>
    <property type="molecule type" value="Genomic_DNA"/>
</dbReference>
<evidence type="ECO:0000313" key="2">
    <source>
        <dbReference type="EMBL" id="CAB4960986.1"/>
    </source>
</evidence>
<protein>
    <submittedName>
        <fullName evidence="2">Unannotated protein</fullName>
    </submittedName>
</protein>
<name>A0A6J7KYH1_9ZZZZ</name>
<organism evidence="2">
    <name type="scientific">freshwater metagenome</name>
    <dbReference type="NCBI Taxonomy" id="449393"/>
    <lineage>
        <taxon>unclassified sequences</taxon>
        <taxon>metagenomes</taxon>
        <taxon>ecological metagenomes</taxon>
    </lineage>
</organism>
<accession>A0A6J7KYH1</accession>
<gene>
    <name evidence="2" type="ORF">UFOPK3752_02276</name>
</gene>
<feature type="region of interest" description="Disordered" evidence="1">
    <location>
        <begin position="92"/>
        <end position="123"/>
    </location>
</feature>